<comment type="similarity">
    <text evidence="3">Belongs to the glycosyl hydrolase 3 family.</text>
</comment>
<accession>A0ABN9SKG3</accession>
<comment type="catalytic activity">
    <reaction evidence="1">
        <text>Hydrolysis of terminal, non-reducing beta-D-glucosyl residues with release of beta-D-glucose.</text>
        <dbReference type="EC" id="3.2.1.21"/>
    </reaction>
</comment>
<keyword evidence="5" id="KW-0964">Secreted</keyword>
<keyword evidence="12" id="KW-1185">Reference proteome</keyword>
<sequence>GMWTSYRSQKFKWAFPFGHGLSYTTFAYGEPKAVMGGRSGGCGKAVCVRVDVSNTGAVSGREVVQAYLRFPGEGAQFPKMLRGFEKTALLQPGAKAEVSLEFSQRDLSVWRPGEGWVPHKHVLVLSSDIRCKLNVTVDSSQKHEAASDHDVAGQSGEHATEDAGKAKAEGTGNDELALYTKGHAAASSQAKRVQFHAAKAEGEADDEAEADDDANAGDEAKDGAKAGGKGRSRLALHAKDRSAASSRARHLQGRAKDGAKADGKGHGKLAPHAKDRSAASGRAGHLQAHQGKAAGAGQHRPGADAAARRRDHGAAGGRPAARAAGRERHGKPSAGGRSAAKPRARAQHGAAARGGAREE</sequence>
<organism evidence="11 12">
    <name type="scientific">Prorocentrum cordatum</name>
    <dbReference type="NCBI Taxonomy" id="2364126"/>
    <lineage>
        <taxon>Eukaryota</taxon>
        <taxon>Sar</taxon>
        <taxon>Alveolata</taxon>
        <taxon>Dinophyceae</taxon>
        <taxon>Prorocentrales</taxon>
        <taxon>Prorocentraceae</taxon>
        <taxon>Prorocentrum</taxon>
    </lineage>
</organism>
<evidence type="ECO:0000259" key="10">
    <source>
        <dbReference type="SMART" id="SM01217"/>
    </source>
</evidence>
<dbReference type="EMBL" id="CAUYUJ010011625">
    <property type="protein sequence ID" value="CAK0832268.1"/>
    <property type="molecule type" value="Genomic_DNA"/>
</dbReference>
<feature type="region of interest" description="Disordered" evidence="9">
    <location>
        <begin position="139"/>
        <end position="168"/>
    </location>
</feature>
<feature type="compositionally biased region" description="Basic and acidic residues" evidence="9">
    <location>
        <begin position="158"/>
        <end position="168"/>
    </location>
</feature>
<dbReference type="PANTHER" id="PTHR42715">
    <property type="entry name" value="BETA-GLUCOSIDASE"/>
    <property type="match status" value="1"/>
</dbReference>
<feature type="region of interest" description="Disordered" evidence="9">
    <location>
        <begin position="190"/>
        <end position="359"/>
    </location>
</feature>
<dbReference type="InterPro" id="IPR050288">
    <property type="entry name" value="Cellulose_deg_GH3"/>
</dbReference>
<feature type="compositionally biased region" description="Basic and acidic residues" evidence="9">
    <location>
        <begin position="140"/>
        <end position="151"/>
    </location>
</feature>
<feature type="compositionally biased region" description="Acidic residues" evidence="9">
    <location>
        <begin position="203"/>
        <end position="216"/>
    </location>
</feature>
<dbReference type="InterPro" id="IPR018247">
    <property type="entry name" value="EF_Hand_1_Ca_BS"/>
</dbReference>
<dbReference type="InterPro" id="IPR013783">
    <property type="entry name" value="Ig-like_fold"/>
</dbReference>
<dbReference type="Proteomes" id="UP001189429">
    <property type="component" value="Unassembled WGS sequence"/>
</dbReference>
<feature type="compositionally biased region" description="Basic and acidic residues" evidence="9">
    <location>
        <begin position="254"/>
        <end position="265"/>
    </location>
</feature>
<keyword evidence="6" id="KW-0732">Signal</keyword>
<evidence type="ECO:0000256" key="3">
    <source>
        <dbReference type="ARBA" id="ARBA00005336"/>
    </source>
</evidence>
<evidence type="ECO:0000256" key="1">
    <source>
        <dbReference type="ARBA" id="ARBA00000448"/>
    </source>
</evidence>
<evidence type="ECO:0000313" key="11">
    <source>
        <dbReference type="EMBL" id="CAK0832268.1"/>
    </source>
</evidence>
<dbReference type="Gene3D" id="2.60.40.10">
    <property type="entry name" value="Immunoglobulins"/>
    <property type="match status" value="1"/>
</dbReference>
<keyword evidence="7" id="KW-0378">Hydrolase</keyword>
<evidence type="ECO:0000256" key="5">
    <source>
        <dbReference type="ARBA" id="ARBA00022525"/>
    </source>
</evidence>
<comment type="subcellular location">
    <subcellularLocation>
        <location evidence="2">Secreted</location>
    </subcellularLocation>
</comment>
<name>A0ABN9SKG3_9DINO</name>
<reference evidence="11" key="1">
    <citation type="submission" date="2023-10" db="EMBL/GenBank/DDBJ databases">
        <authorList>
            <person name="Chen Y."/>
            <person name="Shah S."/>
            <person name="Dougan E. K."/>
            <person name="Thang M."/>
            <person name="Chan C."/>
        </authorList>
    </citation>
    <scope>NUCLEOTIDE SEQUENCE [LARGE SCALE GENOMIC DNA]</scope>
</reference>
<dbReference type="PANTHER" id="PTHR42715:SF12">
    <property type="entry name" value="BETA-GLUCOSIDASE G-RELATED"/>
    <property type="match status" value="1"/>
</dbReference>
<evidence type="ECO:0000256" key="6">
    <source>
        <dbReference type="ARBA" id="ARBA00022729"/>
    </source>
</evidence>
<protein>
    <recommendedName>
        <fullName evidence="4">beta-glucosidase</fullName>
        <ecNumber evidence="4">3.2.1.21</ecNumber>
    </recommendedName>
</protein>
<evidence type="ECO:0000256" key="9">
    <source>
        <dbReference type="SAM" id="MobiDB-lite"/>
    </source>
</evidence>
<dbReference type="PROSITE" id="PS00018">
    <property type="entry name" value="EF_HAND_1"/>
    <property type="match status" value="1"/>
</dbReference>
<comment type="caution">
    <text evidence="11">The sequence shown here is derived from an EMBL/GenBank/DDBJ whole genome shotgun (WGS) entry which is preliminary data.</text>
</comment>
<feature type="domain" description="Fibronectin type III-like" evidence="10">
    <location>
        <begin position="62"/>
        <end position="128"/>
    </location>
</feature>
<comment type="function">
    <text evidence="8">Beta-glucosidases are one of a number of cellulolytic enzymes involved in the degradation of cellulosic biomass. Catalyzes the last step releasing glucose from the inhibitory cellobiose.</text>
</comment>
<feature type="compositionally biased region" description="Low complexity" evidence="9">
    <location>
        <begin position="347"/>
        <end position="359"/>
    </location>
</feature>
<evidence type="ECO:0000256" key="7">
    <source>
        <dbReference type="ARBA" id="ARBA00022801"/>
    </source>
</evidence>
<evidence type="ECO:0000256" key="8">
    <source>
        <dbReference type="ARBA" id="ARBA00024983"/>
    </source>
</evidence>
<dbReference type="SMART" id="SM01217">
    <property type="entry name" value="Fn3_like"/>
    <property type="match status" value="1"/>
</dbReference>
<evidence type="ECO:0000256" key="4">
    <source>
        <dbReference type="ARBA" id="ARBA00012744"/>
    </source>
</evidence>
<evidence type="ECO:0000313" key="12">
    <source>
        <dbReference type="Proteomes" id="UP001189429"/>
    </source>
</evidence>
<dbReference type="Pfam" id="PF14310">
    <property type="entry name" value="Fn3-like"/>
    <property type="match status" value="1"/>
</dbReference>
<gene>
    <name evidence="11" type="ORF">PCOR1329_LOCUS30330</name>
</gene>
<dbReference type="EC" id="3.2.1.21" evidence="4"/>
<evidence type="ECO:0000256" key="2">
    <source>
        <dbReference type="ARBA" id="ARBA00004613"/>
    </source>
</evidence>
<feature type="non-terminal residue" evidence="11">
    <location>
        <position position="1"/>
    </location>
</feature>
<feature type="compositionally biased region" description="Low complexity" evidence="9">
    <location>
        <begin position="283"/>
        <end position="305"/>
    </location>
</feature>
<proteinExistence type="inferred from homology"/>
<dbReference type="InterPro" id="IPR026891">
    <property type="entry name" value="Fn3-like"/>
</dbReference>